<evidence type="ECO:0000256" key="1">
    <source>
        <dbReference type="ARBA" id="ARBA00023015"/>
    </source>
</evidence>
<evidence type="ECO:0000256" key="2">
    <source>
        <dbReference type="ARBA" id="ARBA00023125"/>
    </source>
</evidence>
<gene>
    <name evidence="5" type="ORF">AAAT05_04660</name>
</gene>
<dbReference type="PANTHER" id="PTHR46796">
    <property type="entry name" value="HTH-TYPE TRANSCRIPTIONAL ACTIVATOR RHAS-RELATED"/>
    <property type="match status" value="1"/>
</dbReference>
<dbReference type="InterPro" id="IPR018060">
    <property type="entry name" value="HTH_AraC"/>
</dbReference>
<dbReference type="SUPFAM" id="SSF46689">
    <property type="entry name" value="Homeodomain-like"/>
    <property type="match status" value="1"/>
</dbReference>
<accession>A0ABV1IFF6</accession>
<dbReference type="EMBL" id="JBBNGS010000007">
    <property type="protein sequence ID" value="MEQ2637632.1"/>
    <property type="molecule type" value="Genomic_DNA"/>
</dbReference>
<keyword evidence="6" id="KW-1185">Reference proteome</keyword>
<evidence type="ECO:0000313" key="5">
    <source>
        <dbReference type="EMBL" id="MEQ2637632.1"/>
    </source>
</evidence>
<dbReference type="PRINTS" id="PR00032">
    <property type="entry name" value="HTHARAC"/>
</dbReference>
<dbReference type="Pfam" id="PF12833">
    <property type="entry name" value="HTH_18"/>
    <property type="match status" value="1"/>
</dbReference>
<dbReference type="SMART" id="SM00342">
    <property type="entry name" value="HTH_ARAC"/>
    <property type="match status" value="1"/>
</dbReference>
<organism evidence="5 6">
    <name type="scientific">Paratractidigestivibacter faecalis</name>
    <dbReference type="NCBI Taxonomy" id="2292441"/>
    <lineage>
        <taxon>Bacteria</taxon>
        <taxon>Bacillati</taxon>
        <taxon>Actinomycetota</taxon>
        <taxon>Coriobacteriia</taxon>
        <taxon>Coriobacteriales</taxon>
        <taxon>Atopobiaceae</taxon>
        <taxon>Paratractidigestivibacter</taxon>
    </lineage>
</organism>
<comment type="caution">
    <text evidence="5">The sequence shown here is derived from an EMBL/GenBank/DDBJ whole genome shotgun (WGS) entry which is preliminary data.</text>
</comment>
<dbReference type="Gene3D" id="1.10.10.60">
    <property type="entry name" value="Homeodomain-like"/>
    <property type="match status" value="1"/>
</dbReference>
<keyword evidence="3" id="KW-0804">Transcription</keyword>
<keyword evidence="2" id="KW-0238">DNA-binding</keyword>
<dbReference type="PROSITE" id="PS01124">
    <property type="entry name" value="HTH_ARAC_FAMILY_2"/>
    <property type="match status" value="1"/>
</dbReference>
<name>A0ABV1IFF6_9ACTN</name>
<evidence type="ECO:0000259" key="4">
    <source>
        <dbReference type="PROSITE" id="PS01124"/>
    </source>
</evidence>
<feature type="domain" description="HTH araC/xylS-type" evidence="4">
    <location>
        <begin position="233"/>
        <end position="333"/>
    </location>
</feature>
<keyword evidence="1" id="KW-0805">Transcription regulation</keyword>
<dbReference type="InterPro" id="IPR020449">
    <property type="entry name" value="Tscrpt_reg_AraC-type_HTH"/>
</dbReference>
<evidence type="ECO:0000313" key="6">
    <source>
        <dbReference type="Proteomes" id="UP001478817"/>
    </source>
</evidence>
<reference evidence="5 6" key="1">
    <citation type="submission" date="2024-04" db="EMBL/GenBank/DDBJ databases">
        <title>Human intestinal bacterial collection.</title>
        <authorList>
            <person name="Pauvert C."/>
            <person name="Hitch T.C.A."/>
            <person name="Clavel T."/>
        </authorList>
    </citation>
    <scope>NUCLEOTIDE SEQUENCE [LARGE SCALE GENOMIC DNA]</scope>
    <source>
        <strain evidence="5 6">CLA-AA-H197</strain>
    </source>
</reference>
<proteinExistence type="predicted"/>
<dbReference type="RefSeq" id="WP_349182194.1">
    <property type="nucleotide sequence ID" value="NZ_JBBNGS010000007.1"/>
</dbReference>
<dbReference type="PANTHER" id="PTHR46796:SF6">
    <property type="entry name" value="ARAC SUBFAMILY"/>
    <property type="match status" value="1"/>
</dbReference>
<dbReference type="Proteomes" id="UP001478817">
    <property type="component" value="Unassembled WGS sequence"/>
</dbReference>
<evidence type="ECO:0000256" key="3">
    <source>
        <dbReference type="ARBA" id="ARBA00023163"/>
    </source>
</evidence>
<dbReference type="InterPro" id="IPR009057">
    <property type="entry name" value="Homeodomain-like_sf"/>
</dbReference>
<dbReference type="InterPro" id="IPR050204">
    <property type="entry name" value="AraC_XylS_family_regulators"/>
</dbReference>
<sequence length="334" mass="35877">MRGAHRMPPAVTGLYAPQFEQFGIELVGEGAVFTGKVATKDAEGSAWVMPLGANCLVMEHSVVPRHDMSLMERAPEPYACVTQVSSAAVDCMPEAGISPANVRPLRGPWPASTVCTFVQSSCEEQFSPLKAGQLYHSRCIAFLPEYFEELDGRWPGSFGGLFGAFARPWAEDAQTAIGGALRRLTATRARGHAGELYATGVVEALVADLAASWAEGQLAAERAGGGAARLLAEEAAAEVERALDEGRRPGVDELAARLYVSRSKLCATFRQETGEAVGTYVRRRRGERAEELLADAGLEVGEVARRLGYPSAGAFCQAFRASHGMSPSDWRDRR</sequence>
<protein>
    <submittedName>
        <fullName evidence="5">Helix-turn-helix transcriptional regulator</fullName>
    </submittedName>
</protein>